<evidence type="ECO:0000313" key="1">
    <source>
        <dbReference type="EMBL" id="MEL1243076.1"/>
    </source>
</evidence>
<gene>
    <name evidence="1" type="ORF">AAEO56_02285</name>
</gene>
<evidence type="ECO:0000313" key="2">
    <source>
        <dbReference type="Proteomes" id="UP001464555"/>
    </source>
</evidence>
<reference evidence="1 2" key="1">
    <citation type="submission" date="2024-04" db="EMBL/GenBank/DDBJ databases">
        <title>Flavobacterium sp. DGU11 16S ribosomal RNA gene Genome sequencing and assembly.</title>
        <authorList>
            <person name="Park S."/>
        </authorList>
    </citation>
    <scope>NUCLEOTIDE SEQUENCE [LARGE SCALE GENOMIC DNA]</scope>
    <source>
        <strain evidence="1 2">DGU11</strain>
    </source>
</reference>
<proteinExistence type="predicted"/>
<dbReference type="EMBL" id="JBBYHR010000001">
    <property type="protein sequence ID" value="MEL1243076.1"/>
    <property type="molecule type" value="Genomic_DNA"/>
</dbReference>
<sequence length="145" mass="16647">MHSSIEEFIGTYPNCCESNRVVKENGKRFEIESSESFTKIKIDNCVIVSHETEKCDYGIHRISNDDFYFIELKGKGIQKGYDQLVTTINYFQQHLVNIPKNKRIGIIVSSKVPGGTDVNNLKQDFAKKYGKILEIKNKDLRCPPK</sequence>
<organism evidence="1 2">
    <name type="scientific">Flavobacterium arundinis</name>
    <dbReference type="NCBI Taxonomy" id="3139143"/>
    <lineage>
        <taxon>Bacteria</taxon>
        <taxon>Pseudomonadati</taxon>
        <taxon>Bacteroidota</taxon>
        <taxon>Flavobacteriia</taxon>
        <taxon>Flavobacteriales</taxon>
        <taxon>Flavobacteriaceae</taxon>
        <taxon>Flavobacterium</taxon>
    </lineage>
</organism>
<dbReference type="RefSeq" id="WP_341695394.1">
    <property type="nucleotide sequence ID" value="NZ_JBBYHR010000001.1"/>
</dbReference>
<keyword evidence="2" id="KW-1185">Reference proteome</keyword>
<accession>A0ABU9HSD1</accession>
<protein>
    <submittedName>
        <fullName evidence="1">Uncharacterized protein</fullName>
    </submittedName>
</protein>
<name>A0ABU9HSD1_9FLAO</name>
<comment type="caution">
    <text evidence="1">The sequence shown here is derived from an EMBL/GenBank/DDBJ whole genome shotgun (WGS) entry which is preliminary data.</text>
</comment>
<dbReference type="Proteomes" id="UP001464555">
    <property type="component" value="Unassembled WGS sequence"/>
</dbReference>